<dbReference type="NCBIfam" id="TIGR01376">
    <property type="entry name" value="POMP_repeat"/>
    <property type="match status" value="1"/>
</dbReference>
<keyword evidence="10" id="KW-1185">Reference proteome</keyword>
<name>A0ABP1G153_9CHLO</name>
<dbReference type="InterPro" id="IPR003368">
    <property type="entry name" value="POMP_repeat"/>
</dbReference>
<reference evidence="9 10" key="1">
    <citation type="submission" date="2024-06" db="EMBL/GenBank/DDBJ databases">
        <authorList>
            <person name="Kraege A."/>
            <person name="Thomma B."/>
        </authorList>
    </citation>
    <scope>NUCLEOTIDE SEQUENCE [LARGE SCALE GENOMIC DNA]</scope>
</reference>
<dbReference type="PANTHER" id="PTHR11319:SF35">
    <property type="entry name" value="OUTER MEMBRANE PROTEIN PMPC-RELATED"/>
    <property type="match status" value="1"/>
</dbReference>
<keyword evidence="6" id="KW-0472">Membrane</keyword>
<dbReference type="SUPFAM" id="SSF51126">
    <property type="entry name" value="Pectin lyase-like"/>
    <property type="match status" value="2"/>
</dbReference>
<evidence type="ECO:0000256" key="4">
    <source>
        <dbReference type="ARBA" id="ARBA00022525"/>
    </source>
</evidence>
<dbReference type="InterPro" id="IPR011050">
    <property type="entry name" value="Pectin_lyase_fold/virulence"/>
</dbReference>
<dbReference type="Proteomes" id="UP001497392">
    <property type="component" value="Unassembled WGS sequence"/>
</dbReference>
<proteinExistence type="predicted"/>
<evidence type="ECO:0000256" key="5">
    <source>
        <dbReference type="ARBA" id="ARBA00022729"/>
    </source>
</evidence>
<evidence type="ECO:0000259" key="8">
    <source>
        <dbReference type="Pfam" id="PF13229"/>
    </source>
</evidence>
<keyword evidence="5" id="KW-0732">Signal</keyword>
<evidence type="ECO:0000256" key="2">
    <source>
        <dbReference type="ARBA" id="ARBA00004442"/>
    </source>
</evidence>
<protein>
    <submittedName>
        <fullName evidence="9">G8744 protein</fullName>
    </submittedName>
</protein>
<dbReference type="InterPro" id="IPR039448">
    <property type="entry name" value="Beta_helix"/>
</dbReference>
<comment type="subcellular location">
    <subcellularLocation>
        <location evidence="1">Cell envelope</location>
    </subcellularLocation>
    <subcellularLocation>
        <location evidence="2">Cell outer membrane</location>
    </subcellularLocation>
    <subcellularLocation>
        <location evidence="3">Secreted</location>
    </subcellularLocation>
</comment>
<accession>A0ABP1G153</accession>
<sequence>MAGPPRVAECVIQLIGARQIVSAASLQDAPANPPLADAVQQPASSEPSFASIACKPGIDGVLPSIVGGQGLAGMSANFTGVNYNTDETLPGAVLSLIGQRMVIRDSTFSNLVNVASGSLIVENSDLVIMNTTFSSNSQAASGALYLNSSRVTVYNSLFDRNRGFQAGGITAIGATSLLVNLTVFRFNNGSQACHGTPPSGGAIGMSPQSVGGNAPQLQVVDSLFMANTAVNGAGAFVQRASLAAYINCTFAGNIASGNGAAVFQEATPGSLTRCTLANGRAQVGGGAYYNRCSKMVWTGNLFENNTARSGSAGMELNQCSGDIRQSTFFKNRGEKGGGIFMDQSAISVLNCTFSGNSASLLGGALYRSSTTHSSDVRGCSFLKNSAGQFGGAIYEQMIDSGSIKGCSFGGNTAPNAPALCTRLSSTEVAADNIALNPADIQYMDH</sequence>
<evidence type="ECO:0000256" key="7">
    <source>
        <dbReference type="ARBA" id="ARBA00023237"/>
    </source>
</evidence>
<evidence type="ECO:0000256" key="1">
    <source>
        <dbReference type="ARBA" id="ARBA00004196"/>
    </source>
</evidence>
<evidence type="ECO:0000313" key="10">
    <source>
        <dbReference type="Proteomes" id="UP001497392"/>
    </source>
</evidence>
<keyword evidence="4" id="KW-0964">Secreted</keyword>
<dbReference type="PANTHER" id="PTHR11319">
    <property type="entry name" value="G PROTEIN-COUPLED RECEPTOR-RELATED"/>
    <property type="match status" value="1"/>
</dbReference>
<dbReference type="Pfam" id="PF13229">
    <property type="entry name" value="Beta_helix"/>
    <property type="match status" value="1"/>
</dbReference>
<evidence type="ECO:0000256" key="3">
    <source>
        <dbReference type="ARBA" id="ARBA00004613"/>
    </source>
</evidence>
<dbReference type="EMBL" id="CAXHTA020000015">
    <property type="protein sequence ID" value="CAL5225946.1"/>
    <property type="molecule type" value="Genomic_DNA"/>
</dbReference>
<organism evidence="9 10">
    <name type="scientific">Coccomyxa viridis</name>
    <dbReference type="NCBI Taxonomy" id="1274662"/>
    <lineage>
        <taxon>Eukaryota</taxon>
        <taxon>Viridiplantae</taxon>
        <taxon>Chlorophyta</taxon>
        <taxon>core chlorophytes</taxon>
        <taxon>Trebouxiophyceae</taxon>
        <taxon>Trebouxiophyceae incertae sedis</taxon>
        <taxon>Coccomyxaceae</taxon>
        <taxon>Coccomyxa</taxon>
    </lineage>
</organism>
<comment type="caution">
    <text evidence="9">The sequence shown here is derived from an EMBL/GenBank/DDBJ whole genome shotgun (WGS) entry which is preliminary data.</text>
</comment>
<feature type="domain" description="Right handed beta helix" evidence="8">
    <location>
        <begin position="227"/>
        <end position="381"/>
    </location>
</feature>
<evidence type="ECO:0000256" key="6">
    <source>
        <dbReference type="ARBA" id="ARBA00023136"/>
    </source>
</evidence>
<gene>
    <name evidence="9" type="primary">g8744</name>
    <name evidence="9" type="ORF">VP750_LOCUS7852</name>
</gene>
<evidence type="ECO:0000313" key="9">
    <source>
        <dbReference type="EMBL" id="CAL5225946.1"/>
    </source>
</evidence>
<keyword evidence="7" id="KW-0998">Cell outer membrane</keyword>